<evidence type="ECO:0000313" key="2">
    <source>
        <dbReference type="Proteomes" id="UP000223606"/>
    </source>
</evidence>
<gene>
    <name evidence="1" type="ORF">HDIA_2008</name>
</gene>
<dbReference type="Proteomes" id="UP000223606">
    <property type="component" value="Chromosome 1"/>
</dbReference>
<keyword evidence="2" id="KW-1185">Reference proteome</keyword>
<sequence length="58" mass="6154">MLVVPAEPVRDSKDTADLIDQLDGYKGSFAACAANLDQVAAWKASVEASNENETQANN</sequence>
<dbReference type="AlphaFoldDB" id="A0A2C9D5V9"/>
<accession>A0A2C9D5V9</accession>
<proteinExistence type="predicted"/>
<organism evidence="1 2">
    <name type="scientific">Hartmannibacter diazotrophicus</name>
    <dbReference type="NCBI Taxonomy" id="1482074"/>
    <lineage>
        <taxon>Bacteria</taxon>
        <taxon>Pseudomonadati</taxon>
        <taxon>Pseudomonadota</taxon>
        <taxon>Alphaproteobacteria</taxon>
        <taxon>Hyphomicrobiales</taxon>
        <taxon>Pleomorphomonadaceae</taxon>
        <taxon>Hartmannibacter</taxon>
    </lineage>
</organism>
<evidence type="ECO:0000313" key="1">
    <source>
        <dbReference type="EMBL" id="SON55549.1"/>
    </source>
</evidence>
<reference evidence="2" key="1">
    <citation type="submission" date="2017-09" db="EMBL/GenBank/DDBJ databases">
        <title>Genome sequence of Nannocystis excedens DSM 71.</title>
        <authorList>
            <person name="Blom J."/>
        </authorList>
    </citation>
    <scope>NUCLEOTIDE SEQUENCE [LARGE SCALE GENOMIC DNA]</scope>
    <source>
        <strain evidence="2">type strain: E19</strain>
    </source>
</reference>
<dbReference type="KEGG" id="hdi:HDIA_2008"/>
<protein>
    <submittedName>
        <fullName evidence="1">Uncharacterized protein</fullName>
    </submittedName>
</protein>
<dbReference type="EMBL" id="LT960614">
    <property type="protein sequence ID" value="SON55549.1"/>
    <property type="molecule type" value="Genomic_DNA"/>
</dbReference>
<name>A0A2C9D5V9_9HYPH</name>